<keyword evidence="4" id="KW-1185">Reference proteome</keyword>
<dbReference type="GO" id="GO:0008270">
    <property type="term" value="F:zinc ion binding"/>
    <property type="evidence" value="ECO:0007669"/>
    <property type="project" value="UniProtKB-KW"/>
</dbReference>
<accession>A0A1I8AG29</accession>
<evidence type="ECO:0000313" key="4">
    <source>
        <dbReference type="Proteomes" id="UP000095287"/>
    </source>
</evidence>
<proteinExistence type="predicted"/>
<feature type="compositionally biased region" description="Basic residues" evidence="2">
    <location>
        <begin position="314"/>
        <end position="326"/>
    </location>
</feature>
<dbReference type="AlphaFoldDB" id="A0A1I8AG29"/>
<feature type="region of interest" description="Disordered" evidence="2">
    <location>
        <begin position="314"/>
        <end position="336"/>
    </location>
</feature>
<feature type="domain" description="C2H2-type" evidence="3">
    <location>
        <begin position="294"/>
        <end position="322"/>
    </location>
</feature>
<evidence type="ECO:0000256" key="1">
    <source>
        <dbReference type="PROSITE-ProRule" id="PRU00042"/>
    </source>
</evidence>
<dbReference type="Proteomes" id="UP000095287">
    <property type="component" value="Unplaced"/>
</dbReference>
<dbReference type="PROSITE" id="PS50157">
    <property type="entry name" value="ZINC_FINGER_C2H2_2"/>
    <property type="match status" value="1"/>
</dbReference>
<keyword evidence="1" id="KW-0862">Zinc</keyword>
<name>A0A1I8AG29_9BILA</name>
<keyword evidence="1" id="KW-0479">Metal-binding</keyword>
<organism evidence="4 5">
    <name type="scientific">Steinernema glaseri</name>
    <dbReference type="NCBI Taxonomy" id="37863"/>
    <lineage>
        <taxon>Eukaryota</taxon>
        <taxon>Metazoa</taxon>
        <taxon>Ecdysozoa</taxon>
        <taxon>Nematoda</taxon>
        <taxon>Chromadorea</taxon>
        <taxon>Rhabditida</taxon>
        <taxon>Tylenchina</taxon>
        <taxon>Panagrolaimomorpha</taxon>
        <taxon>Strongyloidoidea</taxon>
        <taxon>Steinernematidae</taxon>
        <taxon>Steinernema</taxon>
    </lineage>
</organism>
<protein>
    <submittedName>
        <fullName evidence="5">C2H2-type domain-containing protein</fullName>
    </submittedName>
</protein>
<reference evidence="5" key="1">
    <citation type="submission" date="2016-11" db="UniProtKB">
        <authorList>
            <consortium name="WormBaseParasite"/>
        </authorList>
    </citation>
    <scope>IDENTIFICATION</scope>
</reference>
<evidence type="ECO:0000256" key="2">
    <source>
        <dbReference type="SAM" id="MobiDB-lite"/>
    </source>
</evidence>
<sequence>MNGHRRGERHQQKKNDDEESNDVAADGLGTKGSINRCETLSLSITLASDASANIRARNRAFPTSPQLSPTTVTHASGHRYLPPECLCSVESRISLFKSAPSFARPSPASAFARFVNTSLRNQKHTDKMMSEEPVAKKCRVWNPALEEDNVQRVDDHIKLNEKVTSMENSGPPGMPSFCAPPFVHPHNLPFLINNYFQMAAPFLAHFQQQQHFQAQGALQKVLLDQLAASRNMKHPSMARTPVFPPQPHHQMPPPPLSVAQAPPQSAEVPTTSGRSANPIVLSAIGSAAAPINQNCCAICGSSFRLTGDLVQHMRSNHRNTKYRRRNQPQSSAASQP</sequence>
<dbReference type="WBParaSite" id="L893_g5242.t1">
    <property type="protein sequence ID" value="L893_g5242.t1"/>
    <property type="gene ID" value="L893_g5242"/>
</dbReference>
<keyword evidence="1" id="KW-0863">Zinc-finger</keyword>
<feature type="compositionally biased region" description="Low complexity" evidence="2">
    <location>
        <begin position="257"/>
        <end position="266"/>
    </location>
</feature>
<evidence type="ECO:0000259" key="3">
    <source>
        <dbReference type="PROSITE" id="PS50157"/>
    </source>
</evidence>
<feature type="region of interest" description="Disordered" evidence="2">
    <location>
        <begin position="236"/>
        <end position="273"/>
    </location>
</feature>
<dbReference type="InterPro" id="IPR013087">
    <property type="entry name" value="Znf_C2H2_type"/>
</dbReference>
<feature type="compositionally biased region" description="Polar residues" evidence="2">
    <location>
        <begin position="327"/>
        <end position="336"/>
    </location>
</feature>
<feature type="region of interest" description="Disordered" evidence="2">
    <location>
        <begin position="1"/>
        <end position="30"/>
    </location>
</feature>
<feature type="compositionally biased region" description="Pro residues" evidence="2">
    <location>
        <begin position="242"/>
        <end position="256"/>
    </location>
</feature>
<dbReference type="PROSITE" id="PS00028">
    <property type="entry name" value="ZINC_FINGER_C2H2_1"/>
    <property type="match status" value="1"/>
</dbReference>
<evidence type="ECO:0000313" key="5">
    <source>
        <dbReference type="WBParaSite" id="L893_g5242.t1"/>
    </source>
</evidence>